<dbReference type="AlphaFoldDB" id="A0A2H0RKT5"/>
<evidence type="ECO:0008006" key="6">
    <source>
        <dbReference type="Google" id="ProtNLM"/>
    </source>
</evidence>
<feature type="coiled-coil region" evidence="1">
    <location>
        <begin position="53"/>
        <end position="80"/>
    </location>
</feature>
<evidence type="ECO:0000256" key="2">
    <source>
        <dbReference type="SAM" id="MobiDB-lite"/>
    </source>
</evidence>
<sequence length="132" mass="15395">MRKNNVAERGRNRNIKKALLSWGGLFVMLAILYFLGKASFDVYTKSKVAAERRMAYMSELASLEERRRSLEVELSRLQTERGMEEEIRSRFQVGRPGEEAVIIIDEEVGEDEDSSDETSEENKSWWQRLFGR</sequence>
<feature type="compositionally biased region" description="Acidic residues" evidence="2">
    <location>
        <begin position="106"/>
        <end position="119"/>
    </location>
</feature>
<proteinExistence type="predicted"/>
<feature type="region of interest" description="Disordered" evidence="2">
    <location>
        <begin position="106"/>
        <end position="132"/>
    </location>
</feature>
<keyword evidence="3" id="KW-1133">Transmembrane helix</keyword>
<evidence type="ECO:0000256" key="1">
    <source>
        <dbReference type="SAM" id="Coils"/>
    </source>
</evidence>
<evidence type="ECO:0000313" key="4">
    <source>
        <dbReference type="EMBL" id="PIR47057.1"/>
    </source>
</evidence>
<reference evidence="4 5" key="1">
    <citation type="submission" date="2017-09" db="EMBL/GenBank/DDBJ databases">
        <title>Depth-based differentiation of microbial function through sediment-hosted aquifers and enrichment of novel symbionts in the deep terrestrial subsurface.</title>
        <authorList>
            <person name="Probst A.J."/>
            <person name="Ladd B."/>
            <person name="Jarett J.K."/>
            <person name="Geller-Mcgrath D.E."/>
            <person name="Sieber C.M."/>
            <person name="Emerson J.B."/>
            <person name="Anantharaman K."/>
            <person name="Thomas B.C."/>
            <person name="Malmstrom R."/>
            <person name="Stieglmeier M."/>
            <person name="Klingl A."/>
            <person name="Woyke T."/>
            <person name="Ryan C.M."/>
            <person name="Banfield J.F."/>
        </authorList>
    </citation>
    <scope>NUCLEOTIDE SEQUENCE [LARGE SCALE GENOMIC DNA]</scope>
    <source>
        <strain evidence="4">CG10_big_fil_rev_8_21_14_0_10_45_14</strain>
    </source>
</reference>
<keyword evidence="3" id="KW-0812">Transmembrane</keyword>
<evidence type="ECO:0000256" key="3">
    <source>
        <dbReference type="SAM" id="Phobius"/>
    </source>
</evidence>
<dbReference type="Proteomes" id="UP000230833">
    <property type="component" value="Unassembled WGS sequence"/>
</dbReference>
<keyword evidence="3" id="KW-0472">Membrane</keyword>
<feature type="transmembrane region" description="Helical" evidence="3">
    <location>
        <begin position="18"/>
        <end position="36"/>
    </location>
</feature>
<name>A0A2H0RKT5_9BACT</name>
<dbReference type="EMBL" id="PCYL01000011">
    <property type="protein sequence ID" value="PIR47057.1"/>
    <property type="molecule type" value="Genomic_DNA"/>
</dbReference>
<keyword evidence="1" id="KW-0175">Coiled coil</keyword>
<protein>
    <recommendedName>
        <fullName evidence="6">Septum formation initiator</fullName>
    </recommendedName>
</protein>
<comment type="caution">
    <text evidence="4">The sequence shown here is derived from an EMBL/GenBank/DDBJ whole genome shotgun (WGS) entry which is preliminary data.</text>
</comment>
<gene>
    <name evidence="4" type="ORF">COV07_01005</name>
</gene>
<accession>A0A2H0RKT5</accession>
<organism evidence="4 5">
    <name type="scientific">Candidatus Vogelbacteria bacterium CG10_big_fil_rev_8_21_14_0_10_45_14</name>
    <dbReference type="NCBI Taxonomy" id="1975042"/>
    <lineage>
        <taxon>Bacteria</taxon>
        <taxon>Candidatus Vogeliibacteriota</taxon>
    </lineage>
</organism>
<evidence type="ECO:0000313" key="5">
    <source>
        <dbReference type="Proteomes" id="UP000230833"/>
    </source>
</evidence>